<keyword evidence="1 6" id="KW-0489">Methyltransferase</keyword>
<keyword evidence="4" id="KW-0680">Restriction system</keyword>
<proteinExistence type="inferred from homology"/>
<keyword evidence="3 6" id="KW-0949">S-adenosyl-L-methionine</keyword>
<dbReference type="InterPro" id="IPR018117">
    <property type="entry name" value="C5_DNA_meth_AS"/>
</dbReference>
<evidence type="ECO:0000256" key="3">
    <source>
        <dbReference type="ARBA" id="ARBA00022691"/>
    </source>
</evidence>
<comment type="caution">
    <text evidence="9">The sequence shown here is derived from an EMBL/GenBank/DDBJ whole genome shotgun (WGS) entry which is preliminary data.</text>
</comment>
<keyword evidence="10" id="KW-1185">Reference proteome</keyword>
<dbReference type="NCBIfam" id="TIGR00675">
    <property type="entry name" value="dcm"/>
    <property type="match status" value="1"/>
</dbReference>
<protein>
    <recommendedName>
        <fullName evidence="8">Cytosine-specific methyltransferase</fullName>
        <ecNumber evidence="8">2.1.1.37</ecNumber>
    </recommendedName>
</protein>
<dbReference type="Gene3D" id="3.90.120.10">
    <property type="entry name" value="DNA Methylase, subunit A, domain 2"/>
    <property type="match status" value="1"/>
</dbReference>
<evidence type="ECO:0000256" key="8">
    <source>
        <dbReference type="RuleBase" id="RU000417"/>
    </source>
</evidence>
<dbReference type="PROSITE" id="PS51679">
    <property type="entry name" value="SAM_MT_C5"/>
    <property type="match status" value="1"/>
</dbReference>
<comment type="similarity">
    <text evidence="6 7">Belongs to the class I-like SAM-binding methyltransferase superfamily. C5-methyltransferase family.</text>
</comment>
<sequence>MTLLSLFGGIDGFALGFQRAGYSIETHYYSEIDKYASAVVRHRFKQAIHVGSVKDIQGSELKRPDIITFGSPCQDFSLAGKRAGMDGERSSLILEAIRLITEARPSVFIWENVKGAFSSNSGADFTAILQAFANIGGYRLEWQLLNTKWLLPQNRERIYLVGHLAEAGSRQVFPIGETCEVFIKKRERVSGRVLSKSPDDVANCITSRYYKMGRTDNYIQVKTNQSNSKESGVIQIMDKKNFGNSTKQQDRVYDPSGIMACLGSNRLESKCNIQIDREVGEGKKIRRLTEIECERLQGFPDNWTQYGDFGDGIVKEISATQRYKMCGNAVTTDVVKLIAERL</sequence>
<dbReference type="PRINTS" id="PR00105">
    <property type="entry name" value="C5METTRFRASE"/>
</dbReference>
<evidence type="ECO:0000256" key="5">
    <source>
        <dbReference type="ARBA" id="ARBA00047422"/>
    </source>
</evidence>
<evidence type="ECO:0000256" key="2">
    <source>
        <dbReference type="ARBA" id="ARBA00022679"/>
    </source>
</evidence>
<dbReference type="InterPro" id="IPR001525">
    <property type="entry name" value="C5_MeTfrase"/>
</dbReference>
<dbReference type="PANTHER" id="PTHR46098">
    <property type="entry name" value="TRNA (CYTOSINE(38)-C(5))-METHYLTRANSFERASE"/>
    <property type="match status" value="1"/>
</dbReference>
<feature type="active site" evidence="6">
    <location>
        <position position="73"/>
    </location>
</feature>
<dbReference type="GO" id="GO:0009307">
    <property type="term" value="P:DNA restriction-modification system"/>
    <property type="evidence" value="ECO:0007669"/>
    <property type="project" value="UniProtKB-KW"/>
</dbReference>
<dbReference type="OrthoDB" id="32195at2"/>
<comment type="catalytic activity">
    <reaction evidence="5 8">
        <text>a 2'-deoxycytidine in DNA + S-adenosyl-L-methionine = a 5-methyl-2'-deoxycytidine in DNA + S-adenosyl-L-homocysteine + H(+)</text>
        <dbReference type="Rhea" id="RHEA:13681"/>
        <dbReference type="Rhea" id="RHEA-COMP:11369"/>
        <dbReference type="Rhea" id="RHEA-COMP:11370"/>
        <dbReference type="ChEBI" id="CHEBI:15378"/>
        <dbReference type="ChEBI" id="CHEBI:57856"/>
        <dbReference type="ChEBI" id="CHEBI:59789"/>
        <dbReference type="ChEBI" id="CHEBI:85452"/>
        <dbReference type="ChEBI" id="CHEBI:85454"/>
        <dbReference type="EC" id="2.1.1.37"/>
    </reaction>
</comment>
<reference evidence="9 10" key="1">
    <citation type="submission" date="2016-01" db="EMBL/GenBank/DDBJ databases">
        <title>Genome sequencing of Roseivirga spongicola UST030701-084.</title>
        <authorList>
            <person name="Selvaratnam C."/>
            <person name="Thevarajoo S."/>
            <person name="Goh K.M."/>
            <person name="Ee R."/>
            <person name="Chan K.-G."/>
            <person name="Chong C.S."/>
        </authorList>
    </citation>
    <scope>NUCLEOTIDE SEQUENCE [LARGE SCALE GENOMIC DNA]</scope>
    <source>
        <strain evidence="9 10">UST030701-084</strain>
    </source>
</reference>
<dbReference type="EC" id="2.1.1.37" evidence="8"/>
<dbReference type="STRING" id="333140.AWW68_19475"/>
<dbReference type="AlphaFoldDB" id="A0A150XCJ8"/>
<dbReference type="EMBL" id="LRPC01000006">
    <property type="protein sequence ID" value="KYG76443.1"/>
    <property type="molecule type" value="Genomic_DNA"/>
</dbReference>
<dbReference type="PROSITE" id="PS00094">
    <property type="entry name" value="C5_MTASE_1"/>
    <property type="match status" value="1"/>
</dbReference>
<dbReference type="GO" id="GO:0003886">
    <property type="term" value="F:DNA (cytosine-5-)-methyltransferase activity"/>
    <property type="evidence" value="ECO:0007669"/>
    <property type="project" value="UniProtKB-EC"/>
</dbReference>
<dbReference type="InterPro" id="IPR050750">
    <property type="entry name" value="C5-MTase"/>
</dbReference>
<evidence type="ECO:0000313" key="9">
    <source>
        <dbReference type="EMBL" id="KYG76443.1"/>
    </source>
</evidence>
<dbReference type="SUPFAM" id="SSF53335">
    <property type="entry name" value="S-adenosyl-L-methionine-dependent methyltransferases"/>
    <property type="match status" value="1"/>
</dbReference>
<dbReference type="PANTHER" id="PTHR46098:SF1">
    <property type="entry name" value="TRNA (CYTOSINE(38)-C(5))-METHYLTRANSFERASE"/>
    <property type="match status" value="1"/>
</dbReference>
<dbReference type="Proteomes" id="UP000075606">
    <property type="component" value="Unassembled WGS sequence"/>
</dbReference>
<gene>
    <name evidence="9" type="ORF">AWW68_19475</name>
</gene>
<evidence type="ECO:0000313" key="10">
    <source>
        <dbReference type="Proteomes" id="UP000075606"/>
    </source>
</evidence>
<dbReference type="Pfam" id="PF00145">
    <property type="entry name" value="DNA_methylase"/>
    <property type="match status" value="1"/>
</dbReference>
<keyword evidence="2 6" id="KW-0808">Transferase</keyword>
<dbReference type="GO" id="GO:0032259">
    <property type="term" value="P:methylation"/>
    <property type="evidence" value="ECO:0007669"/>
    <property type="project" value="UniProtKB-KW"/>
</dbReference>
<evidence type="ECO:0000256" key="7">
    <source>
        <dbReference type="RuleBase" id="RU000416"/>
    </source>
</evidence>
<accession>A0A150XCJ8</accession>
<dbReference type="Gene3D" id="3.40.50.150">
    <property type="entry name" value="Vaccinia Virus protein VP39"/>
    <property type="match status" value="1"/>
</dbReference>
<evidence type="ECO:0000256" key="4">
    <source>
        <dbReference type="ARBA" id="ARBA00022747"/>
    </source>
</evidence>
<name>A0A150XCJ8_9BACT</name>
<evidence type="ECO:0000256" key="6">
    <source>
        <dbReference type="PROSITE-ProRule" id="PRU01016"/>
    </source>
</evidence>
<organism evidence="9 10">
    <name type="scientific">Roseivirga spongicola</name>
    <dbReference type="NCBI Taxonomy" id="333140"/>
    <lineage>
        <taxon>Bacteria</taxon>
        <taxon>Pseudomonadati</taxon>
        <taxon>Bacteroidota</taxon>
        <taxon>Cytophagia</taxon>
        <taxon>Cytophagales</taxon>
        <taxon>Roseivirgaceae</taxon>
        <taxon>Roseivirga</taxon>
    </lineage>
</organism>
<dbReference type="InterPro" id="IPR029063">
    <property type="entry name" value="SAM-dependent_MTases_sf"/>
</dbReference>
<evidence type="ECO:0000256" key="1">
    <source>
        <dbReference type="ARBA" id="ARBA00022603"/>
    </source>
</evidence>